<feature type="compositionally biased region" description="Basic and acidic residues" evidence="1">
    <location>
        <begin position="130"/>
        <end position="150"/>
    </location>
</feature>
<dbReference type="EMBL" id="JWIN03000028">
    <property type="protein sequence ID" value="KAB1256694.1"/>
    <property type="molecule type" value="Genomic_DNA"/>
</dbReference>
<comment type="caution">
    <text evidence="2">The sequence shown here is derived from an EMBL/GenBank/DDBJ whole genome shotgun (WGS) entry which is preliminary data.</text>
</comment>
<feature type="region of interest" description="Disordered" evidence="1">
    <location>
        <begin position="125"/>
        <end position="170"/>
    </location>
</feature>
<sequence>MWDFSSTLPRASFLSLFPRRKRRGLRLCRKGLMTMPHLPCPTTALIKAQLHPEFRGRRRGGQAAETVPHGDSQDGAGVNLSDVTARDSPSSSTCLPHPASLIKLASPIQAREFGLRLPHTLNILTNTSAERPRPEAEAKCPQEGPSRTEDTVSCSQPGSRPKYTGSVTCPGSDRYSQVPNPRCLAAVTLPLKERGLNRQPRRESSKEVKMHGAGPFPQNDGWLIPSVSQPDGTKRVDGGCLWGWIPTEMFIHPCIFPDLLKRSGSIPALAVRRLAGAICRKLIRRESKTPALTSGAGSPVAAAQGGLGAGKASGPAWAVAGDRLVHAEFSRAPGVLEGVFSRRWVSLTACTGKGPLGGQGEVKGEAGPARLWEKRVPHRKGGGTRGQPSFHSQDLKRTFQGKEELPSPPPSGMAAGLGHTSPNTVLAVTSHLLAGPTRTLRMPGPYTLSGNSQPAWQSLGPRLENDRLVTKHLTSLGLIKKLSGSFTQRSERPTPGHAKPSPELTPPVLSGTVISICPRVAADCLILTSSKYKNRPDAQAQHSVKVLPLHSRPGMRWTVRGTVQVLLAKTSTETLETLEQRRGRKGGEDGQSMNTAGMWLHKQTQNARGPSADSARRSELPLSVLAPCDPAVTWSCSPCHVRGPGLSCLHAGHQVHSSMHPAGEGGQRLDLIAQGAGTSLRHKLLTQAHGSKTSVPMPLPWARVQRFPCFLREATLVRWATQPLEQGVKVERQPSQLRRASSERDSPKEPAPLLSLLQTLFILGTRVPAVNHAVLQLRVCLQTATSNRQEAEGGESLHRAARGNQGGPDEHCQAQAPELRRPGCTAESQPPSPT</sequence>
<feature type="region of interest" description="Disordered" evidence="1">
    <location>
        <begin position="486"/>
        <end position="506"/>
    </location>
</feature>
<proteinExistence type="predicted"/>
<dbReference type="AlphaFoldDB" id="A0A5N4CE97"/>
<reference evidence="2 3" key="1">
    <citation type="journal article" date="2019" name="Mol. Ecol. Resour.">
        <title>Improving Illumina assemblies with Hi-C and long reads: an example with the North African dromedary.</title>
        <authorList>
            <person name="Elbers J.P."/>
            <person name="Rogers M.F."/>
            <person name="Perelman P.L."/>
            <person name="Proskuryakova A.A."/>
            <person name="Serdyukova N.A."/>
            <person name="Johnson W.E."/>
            <person name="Horin P."/>
            <person name="Corander J."/>
            <person name="Murphy D."/>
            <person name="Burger P.A."/>
        </authorList>
    </citation>
    <scope>NUCLEOTIDE SEQUENCE [LARGE SCALE GENOMIC DNA]</scope>
    <source>
        <strain evidence="2">Drom800</strain>
        <tissue evidence="2">Blood</tissue>
    </source>
</reference>
<gene>
    <name evidence="2" type="ORF">Cadr_000029923</name>
</gene>
<accession>A0A5N4CE97</accession>
<organism evidence="2 3">
    <name type="scientific">Camelus dromedarius</name>
    <name type="common">Dromedary</name>
    <name type="synonym">Arabian camel</name>
    <dbReference type="NCBI Taxonomy" id="9838"/>
    <lineage>
        <taxon>Eukaryota</taxon>
        <taxon>Metazoa</taxon>
        <taxon>Chordata</taxon>
        <taxon>Craniata</taxon>
        <taxon>Vertebrata</taxon>
        <taxon>Euteleostomi</taxon>
        <taxon>Mammalia</taxon>
        <taxon>Eutheria</taxon>
        <taxon>Laurasiatheria</taxon>
        <taxon>Artiodactyla</taxon>
        <taxon>Tylopoda</taxon>
        <taxon>Camelidae</taxon>
        <taxon>Camelus</taxon>
    </lineage>
</organism>
<feature type="region of interest" description="Disordered" evidence="1">
    <location>
        <begin position="194"/>
        <end position="230"/>
    </location>
</feature>
<feature type="region of interest" description="Disordered" evidence="1">
    <location>
        <begin position="56"/>
        <end position="96"/>
    </location>
</feature>
<keyword evidence="3" id="KW-1185">Reference proteome</keyword>
<evidence type="ECO:0000313" key="2">
    <source>
        <dbReference type="EMBL" id="KAB1256694.1"/>
    </source>
</evidence>
<feature type="compositionally biased region" description="Basic and acidic residues" evidence="1">
    <location>
        <begin position="789"/>
        <end position="798"/>
    </location>
</feature>
<feature type="region of interest" description="Disordered" evidence="1">
    <location>
        <begin position="730"/>
        <end position="750"/>
    </location>
</feature>
<protein>
    <submittedName>
        <fullName evidence="2">Uncharacterized protein</fullName>
    </submittedName>
</protein>
<feature type="compositionally biased region" description="Basic and acidic residues" evidence="1">
    <location>
        <begin position="194"/>
        <end position="210"/>
    </location>
</feature>
<evidence type="ECO:0000313" key="3">
    <source>
        <dbReference type="Proteomes" id="UP000299084"/>
    </source>
</evidence>
<feature type="region of interest" description="Disordered" evidence="1">
    <location>
        <begin position="788"/>
        <end position="834"/>
    </location>
</feature>
<evidence type="ECO:0000256" key="1">
    <source>
        <dbReference type="SAM" id="MobiDB-lite"/>
    </source>
</evidence>
<name>A0A5N4CE97_CAMDR</name>
<dbReference type="Proteomes" id="UP000299084">
    <property type="component" value="Unassembled WGS sequence"/>
</dbReference>